<dbReference type="OrthoDB" id="4081497at2759"/>
<dbReference type="RefSeq" id="XP_001384280.2">
    <property type="nucleotide sequence ID" value="XM_001384243.1"/>
</dbReference>
<evidence type="ECO:0000313" key="2">
    <source>
        <dbReference type="Proteomes" id="UP000002258"/>
    </source>
</evidence>
<dbReference type="Proteomes" id="UP000002258">
    <property type="component" value="Chromosome 4"/>
</dbReference>
<dbReference type="EMBL" id="CP000498">
    <property type="protein sequence ID" value="ABN66251.2"/>
    <property type="molecule type" value="Genomic_DNA"/>
</dbReference>
<reference evidence="1 2" key="1">
    <citation type="journal article" date="2007" name="Nat. Biotechnol.">
        <title>Genome sequence of the lignocellulose-bioconverting and xylose-fermenting yeast Pichia stipitis.</title>
        <authorList>
            <person name="Jeffries T.W."/>
            <person name="Grigoriev I.V."/>
            <person name="Grimwood J."/>
            <person name="Laplaza J.M."/>
            <person name="Aerts A."/>
            <person name="Salamov A."/>
            <person name="Schmutz J."/>
            <person name="Lindquist E."/>
            <person name="Dehal P."/>
            <person name="Shapiro H."/>
            <person name="Jin Y.S."/>
            <person name="Passoth V."/>
            <person name="Richardson P.M."/>
        </authorList>
    </citation>
    <scope>NUCLEOTIDE SEQUENCE [LARGE SCALE GENOMIC DNA]</scope>
    <source>
        <strain evidence="2">ATCC 58785 / CBS 6054 / NBRC 10063 / NRRL Y-11545</strain>
    </source>
</reference>
<dbReference type="KEGG" id="pic:PICST_31790"/>
<keyword evidence="2" id="KW-1185">Reference proteome</keyword>
<dbReference type="GeneID" id="4838810"/>
<dbReference type="OMA" id="VIKDCHY"/>
<accession>A3LUJ9</accession>
<gene>
    <name evidence="1" type="ORF">PICST_31790</name>
</gene>
<proteinExistence type="predicted"/>
<dbReference type="HOGENOM" id="CLU_141134_0_0_1"/>
<dbReference type="eggNOG" id="ENOG502RQ4I">
    <property type="taxonomic scope" value="Eukaryota"/>
</dbReference>
<dbReference type="InParanoid" id="A3LUJ9"/>
<dbReference type="AlphaFoldDB" id="A3LUJ9"/>
<name>A3LUJ9_PICST</name>
<evidence type="ECO:0000313" key="1">
    <source>
        <dbReference type="EMBL" id="ABN66251.2"/>
    </source>
</evidence>
<protein>
    <submittedName>
        <fullName evidence="1">Uncharacterized protein</fullName>
    </submittedName>
</protein>
<sequence>MTSHTELIQSAKNNQIAQLRQSAAYSKQLSNTFYSLIKSNSTNGPNTSTLIDKITTIHQLNDEIDKQLNQGIASSFDQLMRSKKRLQILIDDCNIDVLQSRSELIDQDLRILEQTLKLVKNHQ</sequence>
<organism evidence="1 2">
    <name type="scientific">Scheffersomyces stipitis (strain ATCC 58785 / CBS 6054 / NBRC 10063 / NRRL Y-11545)</name>
    <name type="common">Yeast</name>
    <name type="synonym">Pichia stipitis</name>
    <dbReference type="NCBI Taxonomy" id="322104"/>
    <lineage>
        <taxon>Eukaryota</taxon>
        <taxon>Fungi</taxon>
        <taxon>Dikarya</taxon>
        <taxon>Ascomycota</taxon>
        <taxon>Saccharomycotina</taxon>
        <taxon>Pichiomycetes</taxon>
        <taxon>Debaryomycetaceae</taxon>
        <taxon>Scheffersomyces</taxon>
    </lineage>
</organism>